<reference evidence="2" key="1">
    <citation type="submission" date="2015-04" db="UniProtKB">
        <authorList>
            <consortium name="EnsemblPlants"/>
        </authorList>
    </citation>
    <scope>IDENTIFICATION</scope>
</reference>
<sequence length="322" mass="34225">MAWRRGGAAAEAAVRGQGGAASRRSGGGGSGMRRRSSGSRRHRGAWPGAVVAGAASTGAAAAAASDCGWEARRRRIRPPLCTTAGWIRRCDCRCSGDGRLRAKGAEAQRRQAGGEASADPAAALHPTRMVLAIAARIRRGCGRCGRGSGYGGVLLTWFIHCPPNDDRRAADGVYLDDEDGGDVSLMTRSAKMGLAPSPMSMAAIWVVGSGVVGTMVEETAAHHPQQSHPSLSRHGQCTAAFTLCGGDRLEPRRPVTCSHRSSMGWRWKPVSNHVHVQRQEDRRTSLWSSAPRSCLPQESSEGRREIFCIGAKPPPDLPYPAF</sequence>
<feature type="compositionally biased region" description="Low complexity" evidence="1">
    <location>
        <begin position="1"/>
        <end position="24"/>
    </location>
</feature>
<accession>A0A0E0DC08</accession>
<keyword evidence="3" id="KW-1185">Reference proteome</keyword>
<evidence type="ECO:0000313" key="3">
    <source>
        <dbReference type="Proteomes" id="UP000008021"/>
    </source>
</evidence>
<dbReference type="Gramene" id="OMERI04G05740.1">
    <property type="protein sequence ID" value="OMERI04G05740.1"/>
    <property type="gene ID" value="OMERI04G05740"/>
</dbReference>
<protein>
    <submittedName>
        <fullName evidence="2">Uncharacterized protein</fullName>
    </submittedName>
</protein>
<proteinExistence type="predicted"/>
<evidence type="ECO:0000256" key="1">
    <source>
        <dbReference type="SAM" id="MobiDB-lite"/>
    </source>
</evidence>
<dbReference type="EnsemblPlants" id="OMERI04G05740.1">
    <property type="protein sequence ID" value="OMERI04G05740.1"/>
    <property type="gene ID" value="OMERI04G05740"/>
</dbReference>
<evidence type="ECO:0000313" key="2">
    <source>
        <dbReference type="EnsemblPlants" id="OMERI04G05740.1"/>
    </source>
</evidence>
<dbReference type="HOGENOM" id="CLU_864302_0_0_1"/>
<name>A0A0E0DC08_9ORYZ</name>
<feature type="compositionally biased region" description="Basic residues" evidence="1">
    <location>
        <begin position="32"/>
        <end position="44"/>
    </location>
</feature>
<dbReference type="Proteomes" id="UP000008021">
    <property type="component" value="Chromosome 4"/>
</dbReference>
<dbReference type="AlphaFoldDB" id="A0A0E0DC08"/>
<reference evidence="2" key="2">
    <citation type="submission" date="2018-05" db="EMBL/GenBank/DDBJ databases">
        <title>OmerRS3 (Oryza meridionalis Reference Sequence Version 3).</title>
        <authorList>
            <person name="Zhang J."/>
            <person name="Kudrna D."/>
            <person name="Lee S."/>
            <person name="Talag J."/>
            <person name="Welchert J."/>
            <person name="Wing R.A."/>
        </authorList>
    </citation>
    <scope>NUCLEOTIDE SEQUENCE [LARGE SCALE GENOMIC DNA]</scope>
    <source>
        <strain evidence="2">cv. OR44</strain>
    </source>
</reference>
<organism evidence="2">
    <name type="scientific">Oryza meridionalis</name>
    <dbReference type="NCBI Taxonomy" id="40149"/>
    <lineage>
        <taxon>Eukaryota</taxon>
        <taxon>Viridiplantae</taxon>
        <taxon>Streptophyta</taxon>
        <taxon>Embryophyta</taxon>
        <taxon>Tracheophyta</taxon>
        <taxon>Spermatophyta</taxon>
        <taxon>Magnoliopsida</taxon>
        <taxon>Liliopsida</taxon>
        <taxon>Poales</taxon>
        <taxon>Poaceae</taxon>
        <taxon>BOP clade</taxon>
        <taxon>Oryzoideae</taxon>
        <taxon>Oryzeae</taxon>
        <taxon>Oryzinae</taxon>
        <taxon>Oryza</taxon>
    </lineage>
</organism>
<feature type="region of interest" description="Disordered" evidence="1">
    <location>
        <begin position="1"/>
        <end position="45"/>
    </location>
</feature>